<keyword evidence="2" id="KW-0812">Transmembrane</keyword>
<organism evidence="4 5">
    <name type="scientific">Mucilaginibacter jinjuensis</name>
    <dbReference type="NCBI Taxonomy" id="1176721"/>
    <lineage>
        <taxon>Bacteria</taxon>
        <taxon>Pseudomonadati</taxon>
        <taxon>Bacteroidota</taxon>
        <taxon>Sphingobacteriia</taxon>
        <taxon>Sphingobacteriales</taxon>
        <taxon>Sphingobacteriaceae</taxon>
        <taxon>Mucilaginibacter</taxon>
    </lineage>
</organism>
<reference evidence="4 5" key="1">
    <citation type="submission" date="2023-02" db="EMBL/GenBank/DDBJ databases">
        <title>Genome sequence of Mucilaginibacter jinjuensis strain KACC 16571.</title>
        <authorList>
            <person name="Kim S."/>
            <person name="Heo J."/>
            <person name="Kwon S.-W."/>
        </authorList>
    </citation>
    <scope>NUCLEOTIDE SEQUENCE [LARGE SCALE GENOMIC DNA]</scope>
    <source>
        <strain evidence="4 5">KACC 16571</strain>
    </source>
</reference>
<dbReference type="PANTHER" id="PTHR43037:SF1">
    <property type="entry name" value="BLL1128 PROTEIN"/>
    <property type="match status" value="1"/>
</dbReference>
<dbReference type="EMBL" id="CP117167">
    <property type="protein sequence ID" value="WCT13380.1"/>
    <property type="molecule type" value="Genomic_DNA"/>
</dbReference>
<evidence type="ECO:0000256" key="2">
    <source>
        <dbReference type="SAM" id="Phobius"/>
    </source>
</evidence>
<dbReference type="Gene3D" id="3.40.50.1820">
    <property type="entry name" value="alpha/beta hydrolase"/>
    <property type="match status" value="1"/>
</dbReference>
<gene>
    <name evidence="4" type="ORF">PQO05_05460</name>
</gene>
<dbReference type="Pfam" id="PF02230">
    <property type="entry name" value="Abhydrolase_2"/>
    <property type="match status" value="1"/>
</dbReference>
<keyword evidence="2" id="KW-1133">Transmembrane helix</keyword>
<keyword evidence="1" id="KW-0732">Signal</keyword>
<sequence>MTNKVYNHLALVILIFPLLAGNHFRSKIKSKIKGDTISQVNPLHPDYQKYPLREWESEFSDFAFFTFQKQHHMLPYRLHKPALTQPGKKYPLVLFFHGAGERGNDNRKQLLRFTTLPFWQKHECYILAPQCPAKPENGPDGESVWVQTNFGATSHRMREVPSWPLHLAMELLNKVISENSNIDPRRIYVTGLSMGGYATWEILQRENNKFAAAMPVCGGADIRFAKKLSRIPIWVFHGDSDKIVPVSRSRDMVKAITEHGGKPVYTEFPGVRHDAWTVTYNDQKVWDWLFDQRK</sequence>
<dbReference type="SUPFAM" id="SSF53474">
    <property type="entry name" value="alpha/beta-Hydrolases"/>
    <property type="match status" value="1"/>
</dbReference>
<dbReference type="InterPro" id="IPR050955">
    <property type="entry name" value="Plant_Biomass_Hydrol_Est"/>
</dbReference>
<proteinExistence type="predicted"/>
<evidence type="ECO:0000259" key="3">
    <source>
        <dbReference type="Pfam" id="PF02230"/>
    </source>
</evidence>
<evidence type="ECO:0000313" key="4">
    <source>
        <dbReference type="EMBL" id="WCT13380.1"/>
    </source>
</evidence>
<evidence type="ECO:0000256" key="1">
    <source>
        <dbReference type="ARBA" id="ARBA00022729"/>
    </source>
</evidence>
<dbReference type="Proteomes" id="UP001216139">
    <property type="component" value="Chromosome"/>
</dbReference>
<protein>
    <submittedName>
        <fullName evidence="4">Prolyl oligopeptidase family serine peptidase</fullName>
    </submittedName>
</protein>
<feature type="domain" description="Phospholipase/carboxylesterase/thioesterase" evidence="3">
    <location>
        <begin position="88"/>
        <end position="278"/>
    </location>
</feature>
<name>A0ABY7TA51_9SPHI</name>
<feature type="transmembrane region" description="Helical" evidence="2">
    <location>
        <begin position="6"/>
        <end position="24"/>
    </location>
</feature>
<keyword evidence="2" id="KW-0472">Membrane</keyword>
<dbReference type="InterPro" id="IPR029058">
    <property type="entry name" value="AB_hydrolase_fold"/>
</dbReference>
<evidence type="ECO:0000313" key="5">
    <source>
        <dbReference type="Proteomes" id="UP001216139"/>
    </source>
</evidence>
<dbReference type="RefSeq" id="WP_273631665.1">
    <property type="nucleotide sequence ID" value="NZ_CP117167.1"/>
</dbReference>
<dbReference type="InterPro" id="IPR003140">
    <property type="entry name" value="PLipase/COase/thioEstase"/>
</dbReference>
<dbReference type="PANTHER" id="PTHR43037">
    <property type="entry name" value="UNNAMED PRODUCT-RELATED"/>
    <property type="match status" value="1"/>
</dbReference>
<keyword evidence="5" id="KW-1185">Reference proteome</keyword>
<accession>A0ABY7TA51</accession>